<gene>
    <name evidence="3" type="ORF">FA15DRAFT_674900</name>
</gene>
<evidence type="ECO:0000256" key="2">
    <source>
        <dbReference type="SAM" id="Phobius"/>
    </source>
</evidence>
<keyword evidence="2" id="KW-1133">Transmembrane helix</keyword>
<accession>A0A5C3KG17</accession>
<dbReference type="AlphaFoldDB" id="A0A5C3KG17"/>
<feature type="region of interest" description="Disordered" evidence="1">
    <location>
        <begin position="55"/>
        <end position="83"/>
    </location>
</feature>
<organism evidence="3 4">
    <name type="scientific">Coprinopsis marcescibilis</name>
    <name type="common">Agaric fungus</name>
    <name type="synonym">Psathyrella marcescibilis</name>
    <dbReference type="NCBI Taxonomy" id="230819"/>
    <lineage>
        <taxon>Eukaryota</taxon>
        <taxon>Fungi</taxon>
        <taxon>Dikarya</taxon>
        <taxon>Basidiomycota</taxon>
        <taxon>Agaricomycotina</taxon>
        <taxon>Agaricomycetes</taxon>
        <taxon>Agaricomycetidae</taxon>
        <taxon>Agaricales</taxon>
        <taxon>Agaricineae</taxon>
        <taxon>Psathyrellaceae</taxon>
        <taxon>Coprinopsis</taxon>
    </lineage>
</organism>
<feature type="compositionally biased region" description="Polar residues" evidence="1">
    <location>
        <begin position="119"/>
        <end position="128"/>
    </location>
</feature>
<feature type="compositionally biased region" description="Polar residues" evidence="1">
    <location>
        <begin position="66"/>
        <end position="83"/>
    </location>
</feature>
<name>A0A5C3KG17_COPMA</name>
<feature type="compositionally biased region" description="Polar residues" evidence="1">
    <location>
        <begin position="381"/>
        <end position="395"/>
    </location>
</feature>
<sequence length="651" mass="70047">MLRHGLRIQSFFDEDGSNPTVAQDKHNLAIVTVTVVAYPNGVFSTLGQTENLPAPAVTDSKDEHSSTVTLLTTDPTSNPSTNAASIWSATSPIESITSSGFSAPAIPLSSRVESIIQETSSGSEITDYSTRISSPTRPSAPATSGLGLPTSATQSNLSTQRAPLYIGIALGSVAGIAILSAFLSWIIRLRRTKRRQTPQLPWSKGDDDLDAFKADWGAGYETTLLGPHTSTNHLRSTELWGMEGDRDVGEPKHSSEYQHVPEYVDGHGHPNSSLSSDGVGMHRKEHQPNTDRYAHVRVPTIRHLPSHLINENLTAGTLGLDRLRGAEVSLGTPRTEVDIPRYLNLNAKGDDGLAVPWRSNVPSSSPRSMAERLRRLDRPADQNNATTSVVSSKAQNLDLDGEEHHEGWTGSLTSNLVNAFNAVAANIPAFGASDAITTKTASSSGPLPSRRQQYAQHQPQFRRNSVVSPIGAVFEPTRTRLDGILPGADTAELTGSNPSKSETSDLSWTLEETSDGAGVVKLHRSSIVEMPGEKRERAGSGLGLNPPPRSDSLDRPSPAMLRTNISNQYLENGRGNLSRSTQGPSSSRNPDPNSCLGAATRKDRASIPSRTTSMASTYSSWSSSATHTQVLEALRSRRTYSGRIDTPPRER</sequence>
<feature type="compositionally biased region" description="Low complexity" evidence="1">
    <location>
        <begin position="129"/>
        <end position="144"/>
    </location>
</feature>
<feature type="region of interest" description="Disordered" evidence="1">
    <location>
        <begin position="376"/>
        <end position="405"/>
    </location>
</feature>
<feature type="compositionally biased region" description="Polar residues" evidence="1">
    <location>
        <begin position="563"/>
        <end position="592"/>
    </location>
</feature>
<feature type="transmembrane region" description="Helical" evidence="2">
    <location>
        <begin position="164"/>
        <end position="187"/>
    </location>
</feature>
<evidence type="ECO:0000313" key="4">
    <source>
        <dbReference type="Proteomes" id="UP000307440"/>
    </source>
</evidence>
<dbReference type="OrthoDB" id="3061923at2759"/>
<evidence type="ECO:0000313" key="3">
    <source>
        <dbReference type="EMBL" id="TFK18942.1"/>
    </source>
</evidence>
<keyword evidence="2" id="KW-0472">Membrane</keyword>
<dbReference type="STRING" id="230819.A0A5C3KG17"/>
<reference evidence="3 4" key="1">
    <citation type="journal article" date="2019" name="Nat. Ecol. Evol.">
        <title>Megaphylogeny resolves global patterns of mushroom evolution.</title>
        <authorList>
            <person name="Varga T."/>
            <person name="Krizsan K."/>
            <person name="Foldi C."/>
            <person name="Dima B."/>
            <person name="Sanchez-Garcia M."/>
            <person name="Sanchez-Ramirez S."/>
            <person name="Szollosi G.J."/>
            <person name="Szarkandi J.G."/>
            <person name="Papp V."/>
            <person name="Albert L."/>
            <person name="Andreopoulos W."/>
            <person name="Angelini C."/>
            <person name="Antonin V."/>
            <person name="Barry K.W."/>
            <person name="Bougher N.L."/>
            <person name="Buchanan P."/>
            <person name="Buyck B."/>
            <person name="Bense V."/>
            <person name="Catcheside P."/>
            <person name="Chovatia M."/>
            <person name="Cooper J."/>
            <person name="Damon W."/>
            <person name="Desjardin D."/>
            <person name="Finy P."/>
            <person name="Geml J."/>
            <person name="Haridas S."/>
            <person name="Hughes K."/>
            <person name="Justo A."/>
            <person name="Karasinski D."/>
            <person name="Kautmanova I."/>
            <person name="Kiss B."/>
            <person name="Kocsube S."/>
            <person name="Kotiranta H."/>
            <person name="LaButti K.M."/>
            <person name="Lechner B.E."/>
            <person name="Liimatainen K."/>
            <person name="Lipzen A."/>
            <person name="Lukacs Z."/>
            <person name="Mihaltcheva S."/>
            <person name="Morgado L.N."/>
            <person name="Niskanen T."/>
            <person name="Noordeloos M.E."/>
            <person name="Ohm R.A."/>
            <person name="Ortiz-Santana B."/>
            <person name="Ovrebo C."/>
            <person name="Racz N."/>
            <person name="Riley R."/>
            <person name="Savchenko A."/>
            <person name="Shiryaev A."/>
            <person name="Soop K."/>
            <person name="Spirin V."/>
            <person name="Szebenyi C."/>
            <person name="Tomsovsky M."/>
            <person name="Tulloss R.E."/>
            <person name="Uehling J."/>
            <person name="Grigoriev I.V."/>
            <person name="Vagvolgyi C."/>
            <person name="Papp T."/>
            <person name="Martin F.M."/>
            <person name="Miettinen O."/>
            <person name="Hibbett D.S."/>
            <person name="Nagy L.G."/>
        </authorList>
    </citation>
    <scope>NUCLEOTIDE SEQUENCE [LARGE SCALE GENOMIC DNA]</scope>
    <source>
        <strain evidence="3 4">CBS 121175</strain>
    </source>
</reference>
<evidence type="ECO:0000256" key="1">
    <source>
        <dbReference type="SAM" id="MobiDB-lite"/>
    </source>
</evidence>
<feature type="region of interest" description="Disordered" evidence="1">
    <location>
        <begin position="482"/>
        <end position="651"/>
    </location>
</feature>
<keyword evidence="4" id="KW-1185">Reference proteome</keyword>
<proteinExistence type="predicted"/>
<protein>
    <submittedName>
        <fullName evidence="3">Uncharacterized protein</fullName>
    </submittedName>
</protein>
<keyword evidence="2" id="KW-0812">Transmembrane</keyword>
<feature type="compositionally biased region" description="Polar residues" evidence="1">
    <location>
        <begin position="493"/>
        <end position="511"/>
    </location>
</feature>
<feature type="region of interest" description="Disordered" evidence="1">
    <location>
        <begin position="119"/>
        <end position="154"/>
    </location>
</feature>
<feature type="region of interest" description="Disordered" evidence="1">
    <location>
        <begin position="438"/>
        <end position="462"/>
    </location>
</feature>
<feature type="region of interest" description="Disordered" evidence="1">
    <location>
        <begin position="263"/>
        <end position="288"/>
    </location>
</feature>
<dbReference type="Proteomes" id="UP000307440">
    <property type="component" value="Unassembled WGS sequence"/>
</dbReference>
<feature type="compositionally biased region" description="Low complexity" evidence="1">
    <location>
        <begin position="611"/>
        <end position="628"/>
    </location>
</feature>
<dbReference type="EMBL" id="ML210368">
    <property type="protein sequence ID" value="TFK18942.1"/>
    <property type="molecule type" value="Genomic_DNA"/>
</dbReference>